<feature type="domain" description="H repeat-associated protein N-terminal" evidence="2">
    <location>
        <begin position="24"/>
        <end position="109"/>
    </location>
</feature>
<feature type="transmembrane region" description="Helical" evidence="1">
    <location>
        <begin position="130"/>
        <end position="150"/>
    </location>
</feature>
<dbReference type="RefSeq" id="WP_382402936.1">
    <property type="nucleotide sequence ID" value="NZ_JBHTNH010000061.1"/>
</dbReference>
<dbReference type="InterPro" id="IPR032806">
    <property type="entry name" value="YbfD_N"/>
</dbReference>
<dbReference type="EMBL" id="JBHTNH010000061">
    <property type="protein sequence ID" value="MFD1363694.1"/>
    <property type="molecule type" value="Genomic_DNA"/>
</dbReference>
<comment type="caution">
    <text evidence="3">The sequence shown here is derived from an EMBL/GenBank/DDBJ whole genome shotgun (WGS) entry which is preliminary data.</text>
</comment>
<keyword evidence="1" id="KW-0472">Membrane</keyword>
<dbReference type="Proteomes" id="UP001597178">
    <property type="component" value="Unassembled WGS sequence"/>
</dbReference>
<dbReference type="Pfam" id="PF13808">
    <property type="entry name" value="DDE_Tnp_1_assoc"/>
    <property type="match status" value="1"/>
</dbReference>
<sequence>MAARQETAEATLRASRPLLPKLLKKLSHIDDPRNPKRCKHQLQVVLLFDILSFVFQYASRREAGRKISRPVFFEYLQAYFPELETLPHQDTLKRVLKTIDIEDIEDAHIHLLQHLIRKKKFQNYLVDKRYLVTMVFFWFSIAYNVAVDFFKKTIAASRDF</sequence>
<gene>
    <name evidence="3" type="ORF">ACFQ4A_18990</name>
</gene>
<evidence type="ECO:0000313" key="4">
    <source>
        <dbReference type="Proteomes" id="UP001597178"/>
    </source>
</evidence>
<evidence type="ECO:0000256" key="1">
    <source>
        <dbReference type="SAM" id="Phobius"/>
    </source>
</evidence>
<proteinExistence type="predicted"/>
<protein>
    <submittedName>
        <fullName evidence="3">Transposase family protein</fullName>
    </submittedName>
</protein>
<name>A0ABW3ZZN3_9BACI</name>
<accession>A0ABW3ZZN3</accession>
<keyword evidence="4" id="KW-1185">Reference proteome</keyword>
<evidence type="ECO:0000313" key="3">
    <source>
        <dbReference type="EMBL" id="MFD1363694.1"/>
    </source>
</evidence>
<keyword evidence="1" id="KW-1133">Transmembrane helix</keyword>
<keyword evidence="1" id="KW-0812">Transmembrane</keyword>
<reference evidence="4" key="1">
    <citation type="journal article" date="2019" name="Int. J. Syst. Evol. Microbiol.">
        <title>The Global Catalogue of Microorganisms (GCM) 10K type strain sequencing project: providing services to taxonomists for standard genome sequencing and annotation.</title>
        <authorList>
            <consortium name="The Broad Institute Genomics Platform"/>
            <consortium name="The Broad Institute Genome Sequencing Center for Infectious Disease"/>
            <person name="Wu L."/>
            <person name="Ma J."/>
        </authorList>
    </citation>
    <scope>NUCLEOTIDE SEQUENCE [LARGE SCALE GENOMIC DNA]</scope>
    <source>
        <strain evidence="4">CCUG 54822</strain>
    </source>
</reference>
<organism evidence="3 4">
    <name type="scientific">Lentibacillus salinarum</name>
    <dbReference type="NCBI Taxonomy" id="446820"/>
    <lineage>
        <taxon>Bacteria</taxon>
        <taxon>Bacillati</taxon>
        <taxon>Bacillota</taxon>
        <taxon>Bacilli</taxon>
        <taxon>Bacillales</taxon>
        <taxon>Bacillaceae</taxon>
        <taxon>Lentibacillus</taxon>
    </lineage>
</organism>
<evidence type="ECO:0000259" key="2">
    <source>
        <dbReference type="Pfam" id="PF13808"/>
    </source>
</evidence>